<dbReference type="PROSITE" id="PS51192">
    <property type="entry name" value="HELICASE_ATP_BIND_1"/>
    <property type="match status" value="1"/>
</dbReference>
<keyword evidence="13" id="KW-1185">Reference proteome</keyword>
<dbReference type="PROSITE" id="PS51194">
    <property type="entry name" value="HELICASE_CTER"/>
    <property type="match status" value="1"/>
</dbReference>
<organism evidence="12 13">
    <name type="scientific">Granulosicoccus antarcticus IMCC3135</name>
    <dbReference type="NCBI Taxonomy" id="1192854"/>
    <lineage>
        <taxon>Bacteria</taxon>
        <taxon>Pseudomonadati</taxon>
        <taxon>Pseudomonadota</taxon>
        <taxon>Gammaproteobacteria</taxon>
        <taxon>Chromatiales</taxon>
        <taxon>Granulosicoccaceae</taxon>
        <taxon>Granulosicoccus</taxon>
    </lineage>
</organism>
<evidence type="ECO:0000256" key="2">
    <source>
        <dbReference type="ARBA" id="ARBA00022801"/>
    </source>
</evidence>
<evidence type="ECO:0000256" key="7">
    <source>
        <dbReference type="RuleBase" id="RU000492"/>
    </source>
</evidence>
<dbReference type="InterPro" id="IPR050079">
    <property type="entry name" value="DEAD_box_RNA_helicase"/>
</dbReference>
<keyword evidence="2 7" id="KW-0378">Hydrolase</keyword>
<protein>
    <submittedName>
        <fullName evidence="12">ATP-dependent RNA helicase RhlE</fullName>
        <ecNumber evidence="12">3.6.4.13</ecNumber>
    </submittedName>
</protein>
<evidence type="ECO:0000256" key="6">
    <source>
        <dbReference type="PROSITE-ProRule" id="PRU00552"/>
    </source>
</evidence>
<evidence type="ECO:0000256" key="1">
    <source>
        <dbReference type="ARBA" id="ARBA00022741"/>
    </source>
</evidence>
<evidence type="ECO:0000259" key="9">
    <source>
        <dbReference type="PROSITE" id="PS51192"/>
    </source>
</evidence>
<feature type="compositionally biased region" description="Basic residues" evidence="8">
    <location>
        <begin position="398"/>
        <end position="407"/>
    </location>
</feature>
<accession>A0A2Z2NMF5</accession>
<comment type="similarity">
    <text evidence="5 7">Belongs to the DEAD box helicase family.</text>
</comment>
<dbReference type="Proteomes" id="UP000250079">
    <property type="component" value="Chromosome"/>
</dbReference>
<keyword evidence="4 7" id="KW-0067">ATP-binding</keyword>
<sequence>MLVIFNERYMSFNAFAMPSSLTQVLDQLGLQVPTRVQQELFPVVVEGRDVLVSANTGSGKTLAYLLPLLSQVLASAGKQRACTLVVVPTRELVGQLAKVLGDFAQIPGGCKVATLAGGSSINTQLMQLRGGADFILATPGRLLDVIKHNGIDKSSIDVLVLDEADRLLDEGFQDQLDELIAEFRPRQRLMVSATYSRKVRAKAGWILKNPVFLDLATAVEQVRHRAVEVDEQRRKELLLFLFEQDLAAPALIFAADRRGAEKLAENLSKASIKAAVLHGKLSMAQRANVLRQLEDGDLQALVATDLAARGIDVPSLPVVINYDLPRSVELYTHRIGRTARAGLTGEAISLVDINSEAHLALIEKRLNISIPREQIEGFEPKNALQRVVPLNDGNGGIKGKRMSKKDKLRAAAARSAGHSDESDSN</sequence>
<dbReference type="PANTHER" id="PTHR47959">
    <property type="entry name" value="ATP-DEPENDENT RNA HELICASE RHLE-RELATED"/>
    <property type="match status" value="1"/>
</dbReference>
<dbReference type="Gene3D" id="3.40.50.300">
    <property type="entry name" value="P-loop containing nucleotide triphosphate hydrolases"/>
    <property type="match status" value="2"/>
</dbReference>
<dbReference type="GO" id="GO:0005524">
    <property type="term" value="F:ATP binding"/>
    <property type="evidence" value="ECO:0007669"/>
    <property type="project" value="UniProtKB-KW"/>
</dbReference>
<feature type="region of interest" description="Disordered" evidence="8">
    <location>
        <begin position="389"/>
        <end position="425"/>
    </location>
</feature>
<evidence type="ECO:0000259" key="11">
    <source>
        <dbReference type="PROSITE" id="PS51195"/>
    </source>
</evidence>
<dbReference type="KEGG" id="gai:IMCC3135_12720"/>
<feature type="domain" description="Helicase C-terminal" evidence="10">
    <location>
        <begin position="233"/>
        <end position="383"/>
    </location>
</feature>
<dbReference type="AlphaFoldDB" id="A0A2Z2NMF5"/>
<evidence type="ECO:0000259" key="10">
    <source>
        <dbReference type="PROSITE" id="PS51194"/>
    </source>
</evidence>
<evidence type="ECO:0000256" key="3">
    <source>
        <dbReference type="ARBA" id="ARBA00022806"/>
    </source>
</evidence>
<dbReference type="GO" id="GO:0005829">
    <property type="term" value="C:cytosol"/>
    <property type="evidence" value="ECO:0007669"/>
    <property type="project" value="TreeGrafter"/>
</dbReference>
<feature type="short sequence motif" description="Q motif" evidence="6">
    <location>
        <begin position="10"/>
        <end position="38"/>
    </location>
</feature>
<dbReference type="InterPro" id="IPR001650">
    <property type="entry name" value="Helicase_C-like"/>
</dbReference>
<keyword evidence="3 7" id="KW-0347">Helicase</keyword>
<dbReference type="CDD" id="cd00268">
    <property type="entry name" value="DEADc"/>
    <property type="match status" value="1"/>
</dbReference>
<feature type="domain" description="Helicase ATP-binding" evidence="9">
    <location>
        <begin position="41"/>
        <end position="213"/>
    </location>
</feature>
<dbReference type="InterPro" id="IPR000629">
    <property type="entry name" value="RNA-helicase_DEAD-box_CS"/>
</dbReference>
<dbReference type="SUPFAM" id="SSF52540">
    <property type="entry name" value="P-loop containing nucleoside triphosphate hydrolases"/>
    <property type="match status" value="1"/>
</dbReference>
<dbReference type="PROSITE" id="PS51195">
    <property type="entry name" value="Q_MOTIF"/>
    <property type="match status" value="1"/>
</dbReference>
<evidence type="ECO:0000313" key="13">
    <source>
        <dbReference type="Proteomes" id="UP000250079"/>
    </source>
</evidence>
<dbReference type="EC" id="3.6.4.13" evidence="12"/>
<feature type="domain" description="DEAD-box RNA helicase Q" evidence="11">
    <location>
        <begin position="10"/>
        <end position="38"/>
    </location>
</feature>
<proteinExistence type="inferred from homology"/>
<dbReference type="InterPro" id="IPR044742">
    <property type="entry name" value="DEAD/DEAH_RhlB"/>
</dbReference>
<dbReference type="InterPro" id="IPR011545">
    <property type="entry name" value="DEAD/DEAH_box_helicase_dom"/>
</dbReference>
<dbReference type="Pfam" id="PF00270">
    <property type="entry name" value="DEAD"/>
    <property type="match status" value="1"/>
</dbReference>
<evidence type="ECO:0000256" key="5">
    <source>
        <dbReference type="ARBA" id="ARBA00038437"/>
    </source>
</evidence>
<evidence type="ECO:0000313" key="12">
    <source>
        <dbReference type="EMBL" id="ASJ72632.1"/>
    </source>
</evidence>
<reference evidence="12 13" key="1">
    <citation type="submission" date="2016-12" db="EMBL/GenBank/DDBJ databases">
        <authorList>
            <person name="Song W.-J."/>
            <person name="Kurnit D.M."/>
        </authorList>
    </citation>
    <scope>NUCLEOTIDE SEQUENCE [LARGE SCALE GENOMIC DNA]</scope>
    <source>
        <strain evidence="12 13">IMCC3135</strain>
    </source>
</reference>
<dbReference type="CDD" id="cd18787">
    <property type="entry name" value="SF2_C_DEAD"/>
    <property type="match status" value="1"/>
</dbReference>
<dbReference type="SMART" id="SM00487">
    <property type="entry name" value="DEXDc"/>
    <property type="match status" value="1"/>
</dbReference>
<dbReference type="InterPro" id="IPR014001">
    <property type="entry name" value="Helicase_ATP-bd"/>
</dbReference>
<dbReference type="SMART" id="SM00490">
    <property type="entry name" value="HELICc"/>
    <property type="match status" value="1"/>
</dbReference>
<gene>
    <name evidence="12" type="primary">rhlE_2</name>
    <name evidence="12" type="ORF">IMCC3135_12720</name>
</gene>
<dbReference type="GO" id="GO:0003724">
    <property type="term" value="F:RNA helicase activity"/>
    <property type="evidence" value="ECO:0007669"/>
    <property type="project" value="UniProtKB-EC"/>
</dbReference>
<dbReference type="PANTHER" id="PTHR47959:SF13">
    <property type="entry name" value="ATP-DEPENDENT RNA HELICASE RHLE"/>
    <property type="match status" value="1"/>
</dbReference>
<evidence type="ECO:0000256" key="4">
    <source>
        <dbReference type="ARBA" id="ARBA00022840"/>
    </source>
</evidence>
<dbReference type="GO" id="GO:0016787">
    <property type="term" value="F:hydrolase activity"/>
    <property type="evidence" value="ECO:0007669"/>
    <property type="project" value="UniProtKB-KW"/>
</dbReference>
<dbReference type="PROSITE" id="PS00039">
    <property type="entry name" value="DEAD_ATP_HELICASE"/>
    <property type="match status" value="1"/>
</dbReference>
<dbReference type="Pfam" id="PF00271">
    <property type="entry name" value="Helicase_C"/>
    <property type="match status" value="1"/>
</dbReference>
<keyword evidence="1 7" id="KW-0547">Nucleotide-binding</keyword>
<name>A0A2Z2NMF5_9GAMM</name>
<dbReference type="InterPro" id="IPR027417">
    <property type="entry name" value="P-loop_NTPase"/>
</dbReference>
<dbReference type="EMBL" id="CP018632">
    <property type="protein sequence ID" value="ASJ72632.1"/>
    <property type="molecule type" value="Genomic_DNA"/>
</dbReference>
<dbReference type="GO" id="GO:0003676">
    <property type="term" value="F:nucleic acid binding"/>
    <property type="evidence" value="ECO:0007669"/>
    <property type="project" value="InterPro"/>
</dbReference>
<evidence type="ECO:0000256" key="8">
    <source>
        <dbReference type="SAM" id="MobiDB-lite"/>
    </source>
</evidence>
<dbReference type="InterPro" id="IPR014014">
    <property type="entry name" value="RNA_helicase_DEAD_Q_motif"/>
</dbReference>